<dbReference type="FunFam" id="3.30.70.270:FF:000001">
    <property type="entry name" value="Diguanylate cyclase domain protein"/>
    <property type="match status" value="1"/>
</dbReference>
<evidence type="ECO:0000256" key="3">
    <source>
        <dbReference type="ARBA" id="ARBA00022475"/>
    </source>
</evidence>
<protein>
    <recommendedName>
        <fullName evidence="2">diguanylate cyclase</fullName>
        <ecNumber evidence="2">2.7.7.65</ecNumber>
    </recommendedName>
</protein>
<evidence type="ECO:0000256" key="7">
    <source>
        <dbReference type="SAM" id="Phobius"/>
    </source>
</evidence>
<dbReference type="STRING" id="1293891.TMES_16575"/>
<dbReference type="GO" id="GO:1902201">
    <property type="term" value="P:negative regulation of bacterial-type flagellum-dependent cell motility"/>
    <property type="evidence" value="ECO:0007669"/>
    <property type="project" value="TreeGrafter"/>
</dbReference>
<keyword evidence="10" id="KW-1185">Reference proteome</keyword>
<reference evidence="9 10" key="1">
    <citation type="submission" date="2014-03" db="EMBL/GenBank/DDBJ databases">
        <title>The draft genome sequence of Thalassospira mesophila JCM 18969.</title>
        <authorList>
            <person name="Lai Q."/>
            <person name="Shao Z."/>
        </authorList>
    </citation>
    <scope>NUCLEOTIDE SEQUENCE [LARGE SCALE GENOMIC DNA]</scope>
    <source>
        <strain evidence="9 10">JCM 18969</strain>
    </source>
</reference>
<dbReference type="Proteomes" id="UP000193391">
    <property type="component" value="Unassembled WGS sequence"/>
</dbReference>
<dbReference type="EC" id="2.7.7.65" evidence="2"/>
<keyword evidence="6 7" id="KW-0472">Membrane</keyword>
<dbReference type="InterPro" id="IPR033479">
    <property type="entry name" value="dCache_1"/>
</dbReference>
<dbReference type="InterPro" id="IPR000160">
    <property type="entry name" value="GGDEF_dom"/>
</dbReference>
<dbReference type="AlphaFoldDB" id="A0A1Y2KXN1"/>
<evidence type="ECO:0000256" key="4">
    <source>
        <dbReference type="ARBA" id="ARBA00022692"/>
    </source>
</evidence>
<evidence type="ECO:0000256" key="5">
    <source>
        <dbReference type="ARBA" id="ARBA00022989"/>
    </source>
</evidence>
<dbReference type="Pfam" id="PF00990">
    <property type="entry name" value="GGDEF"/>
    <property type="match status" value="1"/>
</dbReference>
<keyword evidence="3" id="KW-1003">Cell membrane</keyword>
<organism evidence="9 10">
    <name type="scientific">Thalassospira mesophila</name>
    <dbReference type="NCBI Taxonomy" id="1293891"/>
    <lineage>
        <taxon>Bacteria</taxon>
        <taxon>Pseudomonadati</taxon>
        <taxon>Pseudomonadota</taxon>
        <taxon>Alphaproteobacteria</taxon>
        <taxon>Rhodospirillales</taxon>
        <taxon>Thalassospiraceae</taxon>
        <taxon>Thalassospira</taxon>
    </lineage>
</organism>
<evidence type="ECO:0000256" key="1">
    <source>
        <dbReference type="ARBA" id="ARBA00004651"/>
    </source>
</evidence>
<dbReference type="InterPro" id="IPR043128">
    <property type="entry name" value="Rev_trsase/Diguanyl_cyclase"/>
</dbReference>
<dbReference type="Gene3D" id="3.30.70.270">
    <property type="match status" value="1"/>
</dbReference>
<dbReference type="PANTHER" id="PTHR45138">
    <property type="entry name" value="REGULATORY COMPONENTS OF SENSORY TRANSDUCTION SYSTEM"/>
    <property type="match status" value="1"/>
</dbReference>
<gene>
    <name evidence="9" type="ORF">TMES_16575</name>
</gene>
<dbReference type="InterPro" id="IPR029787">
    <property type="entry name" value="Nucleotide_cyclase"/>
</dbReference>
<name>A0A1Y2KXN1_9PROT</name>
<evidence type="ECO:0000313" key="10">
    <source>
        <dbReference type="Proteomes" id="UP000193391"/>
    </source>
</evidence>
<dbReference type="Gene3D" id="3.30.450.20">
    <property type="entry name" value="PAS domain"/>
    <property type="match status" value="1"/>
</dbReference>
<evidence type="ECO:0000256" key="2">
    <source>
        <dbReference type="ARBA" id="ARBA00012528"/>
    </source>
</evidence>
<dbReference type="SUPFAM" id="SSF55073">
    <property type="entry name" value="Nucleotide cyclase"/>
    <property type="match status" value="1"/>
</dbReference>
<dbReference type="Pfam" id="PF02743">
    <property type="entry name" value="dCache_1"/>
    <property type="match status" value="1"/>
</dbReference>
<accession>A0A1Y2KXN1</accession>
<dbReference type="SMART" id="SM00267">
    <property type="entry name" value="GGDEF"/>
    <property type="match status" value="1"/>
</dbReference>
<comment type="caution">
    <text evidence="9">The sequence shown here is derived from an EMBL/GenBank/DDBJ whole genome shotgun (WGS) entry which is preliminary data.</text>
</comment>
<dbReference type="SUPFAM" id="SSF103190">
    <property type="entry name" value="Sensory domain-like"/>
    <property type="match status" value="1"/>
</dbReference>
<dbReference type="PROSITE" id="PS50887">
    <property type="entry name" value="GGDEF"/>
    <property type="match status" value="1"/>
</dbReference>
<dbReference type="NCBIfam" id="TIGR00254">
    <property type="entry name" value="GGDEF"/>
    <property type="match status" value="1"/>
</dbReference>
<dbReference type="EMBL" id="JFKA01000008">
    <property type="protein sequence ID" value="OSQ37075.1"/>
    <property type="molecule type" value="Genomic_DNA"/>
</dbReference>
<proteinExistence type="predicted"/>
<evidence type="ECO:0000259" key="8">
    <source>
        <dbReference type="PROSITE" id="PS50887"/>
    </source>
</evidence>
<dbReference type="CDD" id="cd01949">
    <property type="entry name" value="GGDEF"/>
    <property type="match status" value="1"/>
</dbReference>
<sequence>MPGKKLHFAIILCILLGIGFLTTSFVSFYVARDSLQEQIAESTLPLTSDNIYSEIQRDLLQPIFISSLMAHDTFFRDWTLNGEKDPEQVKRYLSEIQKRYGTITAFFVSNKTKNYYHTSGILKQVSEDNADDAWYFHALNMKDTYEINVDHDTADRSRLTIFVNYQVRDYEGKVIGVTGVGLSVSSVTNLIETYQQRYGRTIYFADRNGNITLHGSDFGNAATLQTRKSIRPLATQILTSPGTSVSYNDGTQTIFVNSRLVPEFNWLLLVEQHEQLGDQRIENTLLINIAISLFITVLVGFTAYFTIRGYQRRLEELASYDKLTSACNRQVFDLVFEKVTKACRRRKEALSMICMDLDQFKEINDTFGHPGGDAALRDVASMIRSVIRDEDTLCRWGGDEFVVLLPGSDRSAAMLIARNIADMIRQNGVRFGRENINLTISAGVTEYRDNETLSSIITRVDQALYSSKNAGRDHISQA</sequence>
<keyword evidence="5 7" id="KW-1133">Transmembrane helix</keyword>
<dbReference type="GO" id="GO:0005886">
    <property type="term" value="C:plasma membrane"/>
    <property type="evidence" value="ECO:0007669"/>
    <property type="project" value="UniProtKB-SubCell"/>
</dbReference>
<evidence type="ECO:0000256" key="6">
    <source>
        <dbReference type="ARBA" id="ARBA00023136"/>
    </source>
</evidence>
<dbReference type="GO" id="GO:0043709">
    <property type="term" value="P:cell adhesion involved in single-species biofilm formation"/>
    <property type="evidence" value="ECO:0007669"/>
    <property type="project" value="TreeGrafter"/>
</dbReference>
<evidence type="ECO:0000313" key="9">
    <source>
        <dbReference type="EMBL" id="OSQ37075.1"/>
    </source>
</evidence>
<feature type="domain" description="GGDEF" evidence="8">
    <location>
        <begin position="348"/>
        <end position="478"/>
    </location>
</feature>
<dbReference type="CDD" id="cd18773">
    <property type="entry name" value="PDC1_HK_sensor"/>
    <property type="match status" value="1"/>
</dbReference>
<dbReference type="InterPro" id="IPR029151">
    <property type="entry name" value="Sensor-like_sf"/>
</dbReference>
<dbReference type="OrthoDB" id="9812260at2"/>
<dbReference type="PANTHER" id="PTHR45138:SF26">
    <property type="entry name" value="DIGUANYLATE CYCLASE"/>
    <property type="match status" value="1"/>
</dbReference>
<dbReference type="InterPro" id="IPR050469">
    <property type="entry name" value="Diguanylate_Cyclase"/>
</dbReference>
<comment type="subcellular location">
    <subcellularLocation>
        <location evidence="1">Cell membrane</location>
        <topology evidence="1">Multi-pass membrane protein</topology>
    </subcellularLocation>
</comment>
<feature type="transmembrane region" description="Helical" evidence="7">
    <location>
        <begin position="285"/>
        <end position="307"/>
    </location>
</feature>
<feature type="transmembrane region" description="Helical" evidence="7">
    <location>
        <begin position="6"/>
        <end position="31"/>
    </location>
</feature>
<dbReference type="GO" id="GO:0052621">
    <property type="term" value="F:diguanylate cyclase activity"/>
    <property type="evidence" value="ECO:0007669"/>
    <property type="project" value="UniProtKB-EC"/>
</dbReference>
<keyword evidence="4 7" id="KW-0812">Transmembrane</keyword>